<keyword evidence="2 5" id="KW-0645">Protease</keyword>
<dbReference type="GO" id="GO:0004252">
    <property type="term" value="F:serine-type endopeptidase activity"/>
    <property type="evidence" value="ECO:0007669"/>
    <property type="project" value="UniProtKB-UniRule"/>
</dbReference>
<evidence type="ECO:0000256" key="4">
    <source>
        <dbReference type="ARBA" id="ARBA00022825"/>
    </source>
</evidence>
<dbReference type="GO" id="GO:0006508">
    <property type="term" value="P:proteolysis"/>
    <property type="evidence" value="ECO:0007669"/>
    <property type="project" value="UniProtKB-KW"/>
</dbReference>
<evidence type="ECO:0000259" key="6">
    <source>
        <dbReference type="Pfam" id="PF00082"/>
    </source>
</evidence>
<evidence type="ECO:0000313" key="7">
    <source>
        <dbReference type="EMBL" id="SZX67877.1"/>
    </source>
</evidence>
<keyword evidence="8" id="KW-1185">Reference proteome</keyword>
<dbReference type="AlphaFoldDB" id="A0A383VQT9"/>
<dbReference type="Pfam" id="PF00082">
    <property type="entry name" value="Peptidase_S8"/>
    <property type="match status" value="1"/>
</dbReference>
<evidence type="ECO:0000313" key="8">
    <source>
        <dbReference type="Proteomes" id="UP000256970"/>
    </source>
</evidence>
<dbReference type="GO" id="GO:0005615">
    <property type="term" value="C:extracellular space"/>
    <property type="evidence" value="ECO:0007669"/>
    <property type="project" value="TreeGrafter"/>
</dbReference>
<feature type="active site" description="Charge relay system" evidence="5">
    <location>
        <position position="369"/>
    </location>
</feature>
<dbReference type="SUPFAM" id="SSF52743">
    <property type="entry name" value="Subtilisin-like"/>
    <property type="match status" value="1"/>
</dbReference>
<proteinExistence type="inferred from homology"/>
<dbReference type="STRING" id="3088.A0A383VQT9"/>
<evidence type="ECO:0000256" key="1">
    <source>
        <dbReference type="ARBA" id="ARBA00011073"/>
    </source>
</evidence>
<feature type="active site" description="Charge relay system" evidence="5">
    <location>
        <position position="146"/>
    </location>
</feature>
<dbReference type="InterPro" id="IPR036852">
    <property type="entry name" value="Peptidase_S8/S53_dom_sf"/>
</dbReference>
<feature type="domain" description="Peptidase S8/S53" evidence="6">
    <location>
        <begin position="138"/>
        <end position="382"/>
    </location>
</feature>
<dbReference type="EMBL" id="FNXT01000816">
    <property type="protein sequence ID" value="SZX67877.1"/>
    <property type="molecule type" value="Genomic_DNA"/>
</dbReference>
<dbReference type="PROSITE" id="PS00136">
    <property type="entry name" value="SUBTILASE_ASP"/>
    <property type="match status" value="1"/>
</dbReference>
<organism evidence="7 8">
    <name type="scientific">Tetradesmus obliquus</name>
    <name type="common">Green alga</name>
    <name type="synonym">Acutodesmus obliquus</name>
    <dbReference type="NCBI Taxonomy" id="3088"/>
    <lineage>
        <taxon>Eukaryota</taxon>
        <taxon>Viridiplantae</taxon>
        <taxon>Chlorophyta</taxon>
        <taxon>core chlorophytes</taxon>
        <taxon>Chlorophyceae</taxon>
        <taxon>CS clade</taxon>
        <taxon>Sphaeropleales</taxon>
        <taxon>Scenedesmaceae</taxon>
        <taxon>Tetradesmus</taxon>
    </lineage>
</organism>
<dbReference type="PROSITE" id="PS51892">
    <property type="entry name" value="SUBTILASE"/>
    <property type="match status" value="1"/>
</dbReference>
<dbReference type="Gene3D" id="3.40.50.200">
    <property type="entry name" value="Peptidase S8/S53 domain"/>
    <property type="match status" value="1"/>
</dbReference>
<dbReference type="InterPro" id="IPR050131">
    <property type="entry name" value="Peptidase_S8_subtilisin-like"/>
</dbReference>
<evidence type="ECO:0000256" key="2">
    <source>
        <dbReference type="ARBA" id="ARBA00022670"/>
    </source>
</evidence>
<dbReference type="InterPro" id="IPR022398">
    <property type="entry name" value="Peptidase_S8_His-AS"/>
</dbReference>
<keyword evidence="3 5" id="KW-0378">Hydrolase</keyword>
<protein>
    <recommendedName>
        <fullName evidence="6">Peptidase S8/S53 domain-containing protein</fullName>
    </recommendedName>
</protein>
<dbReference type="InterPro" id="IPR000209">
    <property type="entry name" value="Peptidase_S8/S53_dom"/>
</dbReference>
<keyword evidence="4 5" id="KW-0720">Serine protease</keyword>
<evidence type="ECO:0000256" key="3">
    <source>
        <dbReference type="ARBA" id="ARBA00022801"/>
    </source>
</evidence>
<sequence>MPNIFNTSRHFLPSIIPGQFVVTMKEDIPNLNDILERILPPLRNNSGLEEVIRFDGLFKGFTFRARRKKAQPLLLQALLALPFIKAIEPDQLFYPELASVNSIGGKWEVPTGIFRMQSAQYNRNANELAWVQPNVTNKEVVVAVLDTGIDAGHPDLVNNVVGGLSFVGEDPLEDLNGHGTHVAGTISANNNGFGTSGAYPGTKVFALQVFNKLGTGSTSSIVSAINWLASNGRASKIRVANMSLGGPSSVAVCNAVYWAIKAGITFVVAAGNQGRSMLGSSPANCADTLAVTSVSDYDGLPGGFGTPVNETDLDDTYTDFSNWGSTATAARTIAGPGRLILSTWSRKACGTYGMQCVSWGPWAFLSGTSMAAPHVASVVARCYRAGVCNSNNGTELARIMALTRDFNLANPGYGFLGDPSRPVPGKYFGYMVWGNRW</sequence>
<dbReference type="PROSITE" id="PS00137">
    <property type="entry name" value="SUBTILASE_HIS"/>
    <property type="match status" value="1"/>
</dbReference>
<dbReference type="PRINTS" id="PR00723">
    <property type="entry name" value="SUBTILISIN"/>
</dbReference>
<dbReference type="InterPro" id="IPR015500">
    <property type="entry name" value="Peptidase_S8_subtilisin-rel"/>
</dbReference>
<dbReference type="PANTHER" id="PTHR43806:SF66">
    <property type="entry name" value="SERIN ENDOPEPTIDASE"/>
    <property type="match status" value="1"/>
</dbReference>
<comment type="similarity">
    <text evidence="1 5">Belongs to the peptidase S8 family.</text>
</comment>
<name>A0A383VQT9_TETOB</name>
<dbReference type="Proteomes" id="UP000256970">
    <property type="component" value="Unassembled WGS sequence"/>
</dbReference>
<reference evidence="7 8" key="1">
    <citation type="submission" date="2016-10" db="EMBL/GenBank/DDBJ databases">
        <authorList>
            <person name="Cai Z."/>
        </authorList>
    </citation>
    <scope>NUCLEOTIDE SEQUENCE [LARGE SCALE GENOMIC DNA]</scope>
</reference>
<evidence type="ECO:0000256" key="5">
    <source>
        <dbReference type="PROSITE-ProRule" id="PRU01240"/>
    </source>
</evidence>
<accession>A0A383VQT9</accession>
<gene>
    <name evidence="7" type="ORF">BQ4739_LOCUS8221</name>
</gene>
<dbReference type="InterPro" id="IPR023827">
    <property type="entry name" value="Peptidase_S8_Asp-AS"/>
</dbReference>
<feature type="active site" description="Charge relay system" evidence="5">
    <location>
        <position position="178"/>
    </location>
</feature>
<dbReference type="PANTHER" id="PTHR43806">
    <property type="entry name" value="PEPTIDASE S8"/>
    <property type="match status" value="1"/>
</dbReference>